<dbReference type="Gramene" id="KCW45342">
    <property type="protein sequence ID" value="KCW45342"/>
    <property type="gene ID" value="EUGRSUZ_L00985"/>
</dbReference>
<reference evidence="3" key="1">
    <citation type="submission" date="2013-07" db="EMBL/GenBank/DDBJ databases">
        <title>The genome of Eucalyptus grandis.</title>
        <authorList>
            <person name="Schmutz J."/>
            <person name="Hayes R."/>
            <person name="Myburg A."/>
            <person name="Tuskan G."/>
            <person name="Grattapaglia D."/>
            <person name="Rokhsar D.S."/>
        </authorList>
    </citation>
    <scope>NUCLEOTIDE SEQUENCE</scope>
    <source>
        <tissue evidence="3">Leaf extractions</tissue>
    </source>
</reference>
<proteinExistence type="predicted"/>
<evidence type="ECO:0000256" key="1">
    <source>
        <dbReference type="SAM" id="MobiDB-lite"/>
    </source>
</evidence>
<dbReference type="EMBL" id="KK198843">
    <property type="protein sequence ID" value="KCW45342.1"/>
    <property type="molecule type" value="Genomic_DNA"/>
</dbReference>
<keyword evidence="4" id="KW-1185">Reference proteome</keyword>
<organism evidence="3">
    <name type="scientific">Eucalyptus grandis</name>
    <name type="common">Flooded gum</name>
    <dbReference type="NCBI Taxonomy" id="71139"/>
    <lineage>
        <taxon>Eukaryota</taxon>
        <taxon>Viridiplantae</taxon>
        <taxon>Streptophyta</taxon>
        <taxon>Embryophyta</taxon>
        <taxon>Tracheophyta</taxon>
        <taxon>Spermatophyta</taxon>
        <taxon>Magnoliopsida</taxon>
        <taxon>eudicotyledons</taxon>
        <taxon>Gunneridae</taxon>
        <taxon>Pentapetalae</taxon>
        <taxon>rosids</taxon>
        <taxon>malvids</taxon>
        <taxon>Myrtales</taxon>
        <taxon>Myrtaceae</taxon>
        <taxon>Myrtoideae</taxon>
        <taxon>Eucalypteae</taxon>
        <taxon>Eucalyptus</taxon>
    </lineage>
</organism>
<dbReference type="InParanoid" id="A0A058ZU66"/>
<dbReference type="AlphaFoldDB" id="A0A058ZU66"/>
<evidence type="ECO:0000313" key="2">
    <source>
        <dbReference type="EMBL" id="KAK2632851.1"/>
    </source>
</evidence>
<evidence type="ECO:0000313" key="3">
    <source>
        <dbReference type="EMBL" id="KCW45342.1"/>
    </source>
</evidence>
<gene>
    <name evidence="3" type="ORF">EUGRSUZ_L00985</name>
</gene>
<reference evidence="2" key="2">
    <citation type="journal article" date="2014" name="Nature">
        <title>The genome of Eucalyptus grandis.</title>
        <authorList>
            <person name="Myburg A.A."/>
            <person name="Grattapaglia D."/>
            <person name="Tuskan G.A."/>
            <person name="Hellsten U."/>
            <person name="Hayes R.D."/>
            <person name="Grimwood J."/>
            <person name="Jenkins J."/>
            <person name="Lindquist E."/>
            <person name="Tice H."/>
            <person name="Bauer D."/>
            <person name="Goodstein D.M."/>
            <person name="Dubchak I."/>
            <person name="Poliakov A."/>
            <person name="Mizrachi E."/>
            <person name="Kullan A.R."/>
            <person name="Hussey S.G."/>
            <person name="Pinard D."/>
            <person name="van der Merwe K."/>
            <person name="Singh P."/>
            <person name="van Jaarsveld I."/>
            <person name="Silva-Junior O.B."/>
            <person name="Togawa R.C."/>
            <person name="Pappas M.R."/>
            <person name="Faria D.A."/>
            <person name="Sansaloni C.P."/>
            <person name="Petroli C.D."/>
            <person name="Yang X."/>
            <person name="Ranjan P."/>
            <person name="Tschaplinski T.J."/>
            <person name="Ye C.Y."/>
            <person name="Li T."/>
            <person name="Sterck L."/>
            <person name="Vanneste K."/>
            <person name="Murat F."/>
            <person name="Soler M."/>
            <person name="Clemente H.S."/>
            <person name="Saidi N."/>
            <person name="Cassan-Wang H."/>
            <person name="Dunand C."/>
            <person name="Hefer C.A."/>
            <person name="Bornberg-Bauer E."/>
            <person name="Kersting A.R."/>
            <person name="Vining K."/>
            <person name="Amarasinghe V."/>
            <person name="Ranik M."/>
            <person name="Naithani S."/>
            <person name="Elser J."/>
            <person name="Boyd A.E."/>
            <person name="Liston A."/>
            <person name="Spatafora J.W."/>
            <person name="Dharmwardhana P."/>
            <person name="Raja R."/>
            <person name="Sullivan C."/>
            <person name="Romanel E."/>
            <person name="Alves-Ferreira M."/>
            <person name="Kulheim C."/>
            <person name="Foley W."/>
            <person name="Carocha V."/>
            <person name="Paiva J."/>
            <person name="Kudrna D."/>
            <person name="Brommonschenkel S.H."/>
            <person name="Pasquali G."/>
            <person name="Byrne M."/>
            <person name="Rigault P."/>
            <person name="Tibbits J."/>
            <person name="Spokevicius A."/>
            <person name="Jones R.C."/>
            <person name="Steane D.A."/>
            <person name="Vaillancourt R.E."/>
            <person name="Potts B.M."/>
            <person name="Joubert F."/>
            <person name="Barry K."/>
            <person name="Pappas G.J."/>
            <person name="Strauss S.H."/>
            <person name="Jaiswal P."/>
            <person name="Grima-Pettenati J."/>
            <person name="Salse J."/>
            <person name="Van de Peer Y."/>
            <person name="Rokhsar D.S."/>
            <person name="Schmutz J."/>
        </authorList>
    </citation>
    <scope>NUCLEOTIDE SEQUENCE</scope>
    <source>
        <tissue evidence="2">Leaf extractions</tissue>
    </source>
</reference>
<dbReference type="Proteomes" id="UP000030711">
    <property type="component" value="Unassembled WGS sequence"/>
</dbReference>
<sequence length="93" mass="10086">MKGSSSYSLSCPAADTSASSDSEHQSGSGQNQLRLVNLSSFPFFSFLFDRGGGLTVQRMVAKDSIQCSCKINTTSSTNEAYTCCWCKRLLESH</sequence>
<dbReference type="EMBL" id="MU848328">
    <property type="protein sequence ID" value="KAK2632851.1"/>
    <property type="molecule type" value="Genomic_DNA"/>
</dbReference>
<evidence type="ECO:0000313" key="4">
    <source>
        <dbReference type="Proteomes" id="UP000030711"/>
    </source>
</evidence>
<protein>
    <submittedName>
        <fullName evidence="3">Uncharacterized protein</fullName>
    </submittedName>
</protein>
<reference evidence="2" key="4">
    <citation type="submission" date="2023-07" db="EMBL/GenBank/DDBJ databases">
        <authorList>
            <person name="Myburg A.A."/>
            <person name="Grattapaglia D."/>
            <person name="Tuskan G.A."/>
            <person name="Hellsten U."/>
            <person name="Hayes R.D."/>
            <person name="Grimwood J."/>
            <person name="Jenkins J."/>
            <person name="Lindquist E."/>
            <person name="Tice H."/>
            <person name="Bauer D."/>
            <person name="Goodstein D.M."/>
            <person name="Dubchak I."/>
            <person name="Poliakov A."/>
            <person name="Mizrachi E."/>
            <person name="Kullan A.R."/>
            <person name="Hussey S.G."/>
            <person name="Pinard D."/>
            <person name="Van D.M."/>
            <person name="Singh P."/>
            <person name="Van J.I."/>
            <person name="Silva-Junior O.B."/>
            <person name="Togawa R.C."/>
            <person name="Pappas M.R."/>
            <person name="Faria D.A."/>
            <person name="Sansaloni C.P."/>
            <person name="Petroli C.D."/>
            <person name="Yang X."/>
            <person name="Ranjan P."/>
            <person name="Tschaplinski T.J."/>
            <person name="Ye C.Y."/>
            <person name="Li T."/>
            <person name="Sterck L."/>
            <person name="Vanneste K."/>
            <person name="Murat F."/>
            <person name="Soler M."/>
            <person name="Clemente H.S."/>
            <person name="Saidi N."/>
            <person name="Cassan-Wang H."/>
            <person name="Dunand C."/>
            <person name="Hefer C.A."/>
            <person name="Bornberg-Bauer E."/>
            <person name="Kersting A.R."/>
            <person name="Vining K."/>
            <person name="Amarasinghe V."/>
            <person name="Ranik M."/>
            <person name="Naithani S."/>
            <person name="Elser J."/>
            <person name="Boyd A.E."/>
            <person name="Liston A."/>
            <person name="Spatafora J.W."/>
            <person name="Dharmwardhana P."/>
            <person name="Raja R."/>
            <person name="Sullivan C."/>
            <person name="Romanel E."/>
            <person name="Alves-Ferreira M."/>
            <person name="Kulheim C."/>
            <person name="Foley W."/>
            <person name="Carocha V."/>
            <person name="Paiva J."/>
            <person name="Kudrna D."/>
            <person name="Brommonschenkel S.H."/>
            <person name="Pasquali G."/>
            <person name="Byrne M."/>
            <person name="Rigault P."/>
            <person name="Tibbits J."/>
            <person name="Spokevicius A."/>
            <person name="Jones R.C."/>
            <person name="Steane D.A."/>
            <person name="Vaillancourt R.E."/>
            <person name="Potts B.M."/>
            <person name="Joubert F."/>
            <person name="Barry K."/>
            <person name="Pappas G.J."/>
            <person name="Strauss S.H."/>
            <person name="Jaiswal P."/>
            <person name="Grima-Pettenati J."/>
            <person name="Salse J."/>
            <person name="Van D.P."/>
            <person name="Rokhsar D.S."/>
            <person name="Schmutz J."/>
        </authorList>
    </citation>
    <scope>NUCLEOTIDE SEQUENCE</scope>
    <source>
        <tissue evidence="2">Leaf extractions</tissue>
    </source>
</reference>
<accession>A0A058ZU66</accession>
<reference evidence="2" key="3">
    <citation type="submission" date="2023-04" db="EMBL/GenBank/DDBJ databases">
        <title>WGS assembly of Eucalyptus grandis.</title>
        <authorList>
            <person name="Myburg A."/>
            <person name="Grattapaglia D."/>
            <person name="Tuskan G."/>
            <person name="Hellsten U."/>
            <person name="Hayes R."/>
            <person name="Grimwood J."/>
            <person name="Jenkins J."/>
            <person name="Lindquist E."/>
            <person name="Tice H."/>
            <person name="Bauer D."/>
            <person name="Goodstein D."/>
            <person name="Dubchak I."/>
            <person name="Poliakov A."/>
            <person name="Mizrachi E."/>
            <person name="Kullan A."/>
            <person name="Hussey S."/>
            <person name="Pinard D."/>
            <person name="Van D."/>
            <person name="Singh P."/>
            <person name="Van J."/>
            <person name="Silva-Junior O."/>
            <person name="Togawa R."/>
            <person name="Pappas M."/>
            <person name="Faria D."/>
            <person name="Sansaloni C."/>
            <person name="Petroli C."/>
            <person name="Yang X."/>
            <person name="Ranjan P."/>
            <person name="Tschaplinski T."/>
            <person name="Ye C."/>
            <person name="Li T."/>
            <person name="Sterck L."/>
            <person name="Vanneste K."/>
            <person name="Murat F."/>
            <person name="Soler M."/>
            <person name="Clemente H."/>
            <person name="Saidi N."/>
            <person name="Cassan-Wang H."/>
            <person name="Dunand C."/>
            <person name="Hefer C."/>
            <person name="Bornberg-Bauer E."/>
            <person name="Kersting A."/>
            <person name="Vining K."/>
            <person name="Amarasinghe V."/>
            <person name="Ranik M."/>
            <person name="Naithani S."/>
            <person name="Elser J."/>
            <person name="Boyd A."/>
            <person name="Liston A."/>
            <person name="Spatafora J."/>
            <person name="Dharmwardhana P."/>
            <person name="Raja R."/>
            <person name="Sullivan C."/>
            <person name="Romanel E."/>
            <person name="Alves-Ferreira M."/>
            <person name="Kulheim C."/>
            <person name="Foley W."/>
            <person name="Carocha V."/>
            <person name="Paiva J."/>
            <person name="Kudrna D."/>
            <person name="Brommonschenkel S."/>
            <person name="Pasquali G."/>
            <person name="Byrne M."/>
            <person name="Rigault P."/>
            <person name="Tibbits J."/>
            <person name="Spokevicius A."/>
            <person name="Jones R."/>
            <person name="Steane D."/>
            <person name="Vaillancourt R."/>
            <person name="Potts B."/>
            <person name="Joubert F."/>
            <person name="Barry K."/>
            <person name="Pappas G."/>
            <person name="Strauss S."/>
            <person name="Jaiswal P."/>
            <person name="Grima-Pettenati J."/>
            <person name="Salse J."/>
            <person name="Van D."/>
            <person name="Rokhsar D."/>
            <person name="Schmutz J."/>
        </authorList>
    </citation>
    <scope>NUCLEOTIDE SEQUENCE</scope>
    <source>
        <tissue evidence="2">Leaf extractions</tissue>
    </source>
</reference>
<name>A0A058ZU66_EUCGR</name>
<feature type="region of interest" description="Disordered" evidence="1">
    <location>
        <begin position="1"/>
        <end position="28"/>
    </location>
</feature>
<feature type="compositionally biased region" description="Polar residues" evidence="1">
    <location>
        <begin position="16"/>
        <end position="28"/>
    </location>
</feature>